<reference evidence="1 2" key="1">
    <citation type="journal article" date="2018" name="Nat. Ecol. Evol.">
        <title>Pezizomycetes genomes reveal the molecular basis of ectomycorrhizal truffle lifestyle.</title>
        <authorList>
            <person name="Murat C."/>
            <person name="Payen T."/>
            <person name="Noel B."/>
            <person name="Kuo A."/>
            <person name="Morin E."/>
            <person name="Chen J."/>
            <person name="Kohler A."/>
            <person name="Krizsan K."/>
            <person name="Balestrini R."/>
            <person name="Da Silva C."/>
            <person name="Montanini B."/>
            <person name="Hainaut M."/>
            <person name="Levati E."/>
            <person name="Barry K.W."/>
            <person name="Belfiori B."/>
            <person name="Cichocki N."/>
            <person name="Clum A."/>
            <person name="Dockter R.B."/>
            <person name="Fauchery L."/>
            <person name="Guy J."/>
            <person name="Iotti M."/>
            <person name="Le Tacon F."/>
            <person name="Lindquist E.A."/>
            <person name="Lipzen A."/>
            <person name="Malagnac F."/>
            <person name="Mello A."/>
            <person name="Molinier V."/>
            <person name="Miyauchi S."/>
            <person name="Poulain J."/>
            <person name="Riccioni C."/>
            <person name="Rubini A."/>
            <person name="Sitrit Y."/>
            <person name="Splivallo R."/>
            <person name="Traeger S."/>
            <person name="Wang M."/>
            <person name="Zifcakova L."/>
            <person name="Wipf D."/>
            <person name="Zambonelli A."/>
            <person name="Paolocci F."/>
            <person name="Nowrousian M."/>
            <person name="Ottonello S."/>
            <person name="Baldrian P."/>
            <person name="Spatafora J.W."/>
            <person name="Henrissat B."/>
            <person name="Nagy L.G."/>
            <person name="Aury J.M."/>
            <person name="Wincker P."/>
            <person name="Grigoriev I.V."/>
            <person name="Bonfante P."/>
            <person name="Martin F.M."/>
        </authorList>
    </citation>
    <scope>NUCLEOTIDE SEQUENCE [LARGE SCALE GENOMIC DNA]</scope>
    <source>
        <strain evidence="1 2">RN42</strain>
    </source>
</reference>
<evidence type="ECO:0000313" key="2">
    <source>
        <dbReference type="Proteomes" id="UP000275078"/>
    </source>
</evidence>
<name>A0A3N4I1I1_ASCIM</name>
<protein>
    <submittedName>
        <fullName evidence="1">Uncharacterized protein</fullName>
    </submittedName>
</protein>
<dbReference type="AlphaFoldDB" id="A0A3N4I1I1"/>
<keyword evidence="2" id="KW-1185">Reference proteome</keyword>
<dbReference type="Proteomes" id="UP000275078">
    <property type="component" value="Unassembled WGS sequence"/>
</dbReference>
<evidence type="ECO:0000313" key="1">
    <source>
        <dbReference type="EMBL" id="RPA79246.1"/>
    </source>
</evidence>
<accession>A0A3N4I1I1</accession>
<dbReference type="EMBL" id="ML119701">
    <property type="protein sequence ID" value="RPA79246.1"/>
    <property type="molecule type" value="Genomic_DNA"/>
</dbReference>
<gene>
    <name evidence="1" type="ORF">BJ508DRAFT_143296</name>
</gene>
<sequence length="69" mass="7864">MVGQHQMQPSWMGAKCKDRIANSKQNVPTTRITEIPCPPSPRVNTRLAFHSLHPTHNRYLTITQIISMP</sequence>
<organism evidence="1 2">
    <name type="scientific">Ascobolus immersus RN42</name>
    <dbReference type="NCBI Taxonomy" id="1160509"/>
    <lineage>
        <taxon>Eukaryota</taxon>
        <taxon>Fungi</taxon>
        <taxon>Dikarya</taxon>
        <taxon>Ascomycota</taxon>
        <taxon>Pezizomycotina</taxon>
        <taxon>Pezizomycetes</taxon>
        <taxon>Pezizales</taxon>
        <taxon>Ascobolaceae</taxon>
        <taxon>Ascobolus</taxon>
    </lineage>
</organism>
<proteinExistence type="predicted"/>